<gene>
    <name evidence="1" type="ORF">HMPREF1535_04325</name>
</gene>
<dbReference type="EMBL" id="AQHV01000023">
    <property type="protein sequence ID" value="KKB48099.1"/>
    <property type="molecule type" value="Genomic_DNA"/>
</dbReference>
<protein>
    <recommendedName>
        <fullName evidence="3">DUF5053 domain-containing protein</fullName>
    </recommendedName>
</protein>
<proteinExistence type="predicted"/>
<name>A0A0F5IRB0_9BACT</name>
<sequence>MTKEEKEELIRQKENLKLLFELSKFLPTADMQADFELFKNMTPKERAMFQEKRAQKIEAMPGDEKMIFTEATEKGLKAIKSELQDVKLALELGDVANALSLSYIAKEYFGKSKTWLYQRLNGNKVNGKPARFTEDERKRFAAALLDLSKRINETALKFV</sequence>
<accession>A0A0F5IRB0</accession>
<evidence type="ECO:0008006" key="3">
    <source>
        <dbReference type="Google" id="ProtNLM"/>
    </source>
</evidence>
<dbReference type="RefSeq" id="WP_007658162.1">
    <property type="nucleotide sequence ID" value="NZ_KQ033913.1"/>
</dbReference>
<comment type="caution">
    <text evidence="1">The sequence shown here is derived from an EMBL/GenBank/DDBJ whole genome shotgun (WGS) entry which is preliminary data.</text>
</comment>
<dbReference type="InterPro" id="IPR032483">
    <property type="entry name" value="DUF5053"/>
</dbReference>
<dbReference type="HOGENOM" id="CLU_141004_0_0_10"/>
<dbReference type="AlphaFoldDB" id="A0A0F5IRB0"/>
<evidence type="ECO:0000313" key="2">
    <source>
        <dbReference type="Proteomes" id="UP000033047"/>
    </source>
</evidence>
<reference evidence="1 2" key="1">
    <citation type="submission" date="2013-04" db="EMBL/GenBank/DDBJ databases">
        <title>The Genome Sequence of Parabacteroides goldsteinii DSM 19448.</title>
        <authorList>
            <consortium name="The Broad Institute Genomics Platform"/>
            <person name="Earl A."/>
            <person name="Ward D."/>
            <person name="Feldgarden M."/>
            <person name="Gevers D."/>
            <person name="Martens E."/>
            <person name="Sakamoto M."/>
            <person name="Benno Y."/>
            <person name="Song Y."/>
            <person name="Liu C."/>
            <person name="Lee J."/>
            <person name="Bolanos M."/>
            <person name="Vaisanen M.L."/>
            <person name="Finegold S.M."/>
            <person name="Walker B."/>
            <person name="Young S."/>
            <person name="Zeng Q."/>
            <person name="Gargeya S."/>
            <person name="Fitzgerald M."/>
            <person name="Haas B."/>
            <person name="Abouelleil A."/>
            <person name="Allen A.W."/>
            <person name="Alvarado L."/>
            <person name="Arachchi H.M."/>
            <person name="Berlin A.M."/>
            <person name="Chapman S.B."/>
            <person name="Gainer-Dewar J."/>
            <person name="Goldberg J."/>
            <person name="Griggs A."/>
            <person name="Gujja S."/>
            <person name="Hansen M."/>
            <person name="Howarth C."/>
            <person name="Imamovic A."/>
            <person name="Ireland A."/>
            <person name="Larimer J."/>
            <person name="McCowan C."/>
            <person name="Murphy C."/>
            <person name="Pearson M."/>
            <person name="Poon T.W."/>
            <person name="Priest M."/>
            <person name="Roberts A."/>
            <person name="Saif S."/>
            <person name="Shea T."/>
            <person name="Sisk P."/>
            <person name="Sykes S."/>
            <person name="Wortman J."/>
            <person name="Nusbaum C."/>
            <person name="Birren B."/>
        </authorList>
    </citation>
    <scope>NUCLEOTIDE SEQUENCE [LARGE SCALE GENOMIC DNA]</scope>
    <source>
        <strain evidence="1 2">DSM 19448</strain>
    </source>
</reference>
<dbReference type="Proteomes" id="UP000033047">
    <property type="component" value="Unassembled WGS sequence"/>
</dbReference>
<dbReference type="Pfam" id="PF16476">
    <property type="entry name" value="DUF5053"/>
    <property type="match status" value="1"/>
</dbReference>
<dbReference type="PATRIC" id="fig|927665.4.peg.4441"/>
<organism evidence="1 2">
    <name type="scientific">Parabacteroides goldsteinii DSM 19448 = WAL 12034</name>
    <dbReference type="NCBI Taxonomy" id="927665"/>
    <lineage>
        <taxon>Bacteria</taxon>
        <taxon>Pseudomonadati</taxon>
        <taxon>Bacteroidota</taxon>
        <taxon>Bacteroidia</taxon>
        <taxon>Bacteroidales</taxon>
        <taxon>Tannerellaceae</taxon>
        <taxon>Parabacteroides</taxon>
    </lineage>
</organism>
<evidence type="ECO:0000313" key="1">
    <source>
        <dbReference type="EMBL" id="KKB48099.1"/>
    </source>
</evidence>